<name>B1WP43_CROS5</name>
<dbReference type="STRING" id="43989.cce_3874"/>
<evidence type="ECO:0000313" key="1">
    <source>
        <dbReference type="EMBL" id="ACB53222.1"/>
    </source>
</evidence>
<dbReference type="EMBL" id="CP000806">
    <property type="protein sequence ID" value="ACB53222.1"/>
    <property type="molecule type" value="Genomic_DNA"/>
</dbReference>
<dbReference type="eggNOG" id="ENOG5032XTM">
    <property type="taxonomic scope" value="Bacteria"/>
</dbReference>
<proteinExistence type="predicted"/>
<dbReference type="AlphaFoldDB" id="B1WP43"/>
<dbReference type="HOGENOM" id="CLU_1270553_0_0_3"/>
<accession>B1WP43</accession>
<dbReference type="Proteomes" id="UP000001203">
    <property type="component" value="Chromosome circular"/>
</dbReference>
<organism evidence="1 2">
    <name type="scientific">Crocosphaera subtropica (strain ATCC 51142 / BH68)</name>
    <name type="common">Cyanothece sp. (strain ATCC 51142)</name>
    <dbReference type="NCBI Taxonomy" id="43989"/>
    <lineage>
        <taxon>Bacteria</taxon>
        <taxon>Bacillati</taxon>
        <taxon>Cyanobacteriota</taxon>
        <taxon>Cyanophyceae</taxon>
        <taxon>Oscillatoriophycideae</taxon>
        <taxon>Chroococcales</taxon>
        <taxon>Aphanothecaceae</taxon>
        <taxon>Crocosphaera</taxon>
        <taxon>Crocosphaera subtropica</taxon>
    </lineage>
</organism>
<sequence length="226" mass="25742">MKSLLKITSMVSVFTLGLLVNPTCSMPIESSTELAQRTPSINRELRNFFETGRLTPEDRLLFQNPPSGVIPLRNQSNSWQFFVFKRGGVSLWMPPGIITQDEVLLETSLGDIRFQSLGSHTDNRYYIAGYAEGLTDEQVENADVLLKAIQERIPPEENFKLTRERAVLLDENIGKELTFENENEIITLRIYLVNNRVYVLGVRFPNSITDTRSIRSFLNGLELLDS</sequence>
<dbReference type="KEGG" id="cyt:cce_3874"/>
<keyword evidence="2" id="KW-1185">Reference proteome</keyword>
<reference evidence="1 2" key="1">
    <citation type="journal article" date="2008" name="Proc. Natl. Acad. Sci. U.S.A.">
        <title>The genome of Cyanothece 51142, a unicellular diazotrophic cyanobacterium important in the marine nitrogen cycle.</title>
        <authorList>
            <person name="Welsh E.A."/>
            <person name="Liberton M."/>
            <person name="Stoeckel J."/>
            <person name="Loh T."/>
            <person name="Elvitigala T."/>
            <person name="Wang C."/>
            <person name="Wollam A."/>
            <person name="Fulton R.S."/>
            <person name="Clifton S.W."/>
            <person name="Jacobs J.M."/>
            <person name="Aurora R."/>
            <person name="Ghosh B.K."/>
            <person name="Sherman L.A."/>
            <person name="Smith R.D."/>
            <person name="Wilson R.K."/>
            <person name="Pakrasi H.B."/>
        </authorList>
    </citation>
    <scope>NUCLEOTIDE SEQUENCE [LARGE SCALE GENOMIC DNA]</scope>
    <source>
        <strain evidence="2">ATCC 51142 / BH68</strain>
    </source>
</reference>
<evidence type="ECO:0000313" key="2">
    <source>
        <dbReference type="Proteomes" id="UP000001203"/>
    </source>
</evidence>
<protein>
    <submittedName>
        <fullName evidence="1">Uncharacterized protein</fullName>
    </submittedName>
</protein>
<gene>
    <name evidence="1" type="ordered locus">cce_3874</name>
</gene>
<dbReference type="OrthoDB" id="510226at2"/>
<dbReference type="RefSeq" id="WP_009547289.1">
    <property type="nucleotide sequence ID" value="NC_010546.1"/>
</dbReference>